<sequence>MAPFKNYKNRHYFNPPRSKNWGKSFLKAFVGIFPKPNLADIEAMAPRFWWVKDGTFKNIKIQDYF</sequence>
<name>A0A853EXW5_9GAMM</name>
<proteinExistence type="predicted"/>
<dbReference type="EMBL" id="JACCHT010000001">
    <property type="protein sequence ID" value="NYT26453.1"/>
    <property type="molecule type" value="Genomic_DNA"/>
</dbReference>
<dbReference type="AlphaFoldDB" id="A0A853EXW5"/>
<gene>
    <name evidence="1" type="ORF">H0A76_00175</name>
</gene>
<evidence type="ECO:0000313" key="1">
    <source>
        <dbReference type="EMBL" id="NYT26453.1"/>
    </source>
</evidence>
<accession>A0A853EXW5</accession>
<protein>
    <submittedName>
        <fullName evidence="1">Uncharacterized protein</fullName>
    </submittedName>
</protein>
<dbReference type="Proteomes" id="UP000568751">
    <property type="component" value="Unassembled WGS sequence"/>
</dbReference>
<comment type="caution">
    <text evidence="1">The sequence shown here is derived from an EMBL/GenBank/DDBJ whole genome shotgun (WGS) entry which is preliminary data.</text>
</comment>
<reference evidence="1 2" key="1">
    <citation type="submission" date="2020-05" db="EMBL/GenBank/DDBJ databases">
        <title>Horizontal transmission and recombination maintain forever young bacterial symbiont genomes.</title>
        <authorList>
            <person name="Russell S.L."/>
            <person name="Pepper-Tunick E."/>
            <person name="Svedberg J."/>
            <person name="Byrne A."/>
            <person name="Ruelas Castillo J."/>
            <person name="Vollmers C."/>
            <person name="Beinart R.A."/>
            <person name="Corbett-Detig R."/>
        </authorList>
    </citation>
    <scope>NUCLEOTIDE SEQUENCE [LARGE SCALE GENOMIC DNA]</scope>
    <source>
        <strain evidence="1">455</strain>
    </source>
</reference>
<organism evidence="1 2">
    <name type="scientific">Candidatus Thiodubiliella endoseptemdiera</name>
    <dbReference type="NCBI Taxonomy" id="2738886"/>
    <lineage>
        <taxon>Bacteria</taxon>
        <taxon>Pseudomonadati</taxon>
        <taxon>Pseudomonadota</taxon>
        <taxon>Gammaproteobacteria</taxon>
        <taxon>Candidatus Pseudothioglobaceae</taxon>
        <taxon>Candidatus Thiodubiliella</taxon>
    </lineage>
</organism>
<evidence type="ECO:0000313" key="2">
    <source>
        <dbReference type="Proteomes" id="UP000568751"/>
    </source>
</evidence>